<dbReference type="GO" id="GO:0030973">
    <property type="term" value="F:molybdate ion binding"/>
    <property type="evidence" value="ECO:0007669"/>
    <property type="project" value="TreeGrafter"/>
</dbReference>
<dbReference type="RefSeq" id="WP_012301463.1">
    <property type="nucleotide sequence ID" value="NC_010424.1"/>
</dbReference>
<dbReference type="InterPro" id="IPR050682">
    <property type="entry name" value="ModA/WtpA"/>
</dbReference>
<sequence>MLPKPDDSLTILHAGALRHPLRECARLFNRAHPKVDLRLEAAGSLACARRLLEGRHADIVALADPILFEKLLVPRLVQRYFVFAIDQMVITFDDLSRHSRYINADNWMDVLLEPEVTFGRSDHNLDPAGYRTLMLWQLAEQHYGRPGLFDRLNQKCRPEHIYAKSVDLTPAIRDGRLDYGFGYQCVARQDGLLFVRLPERINLSNPAHADYYAQASVDIDSPLTGLRTTVHGAPVEFAAGCTEQAQNRELAKAFLDLLISRDGQKILEESGLVPY</sequence>
<reference evidence="2 3" key="2">
    <citation type="journal article" date="2008" name="Science">
        <title>Environmental genomics reveals a single-species ecosystem deep within Earth.</title>
        <authorList>
            <person name="Chivian D."/>
            <person name="Brodie E.L."/>
            <person name="Alm E.J."/>
            <person name="Culley D.E."/>
            <person name="Dehal P.S."/>
            <person name="Desantis T.Z."/>
            <person name="Gihring T.M."/>
            <person name="Lapidus A."/>
            <person name="Lin L.H."/>
            <person name="Lowry S.R."/>
            <person name="Moser D.P."/>
            <person name="Richardson P.M."/>
            <person name="Southam G."/>
            <person name="Wanger G."/>
            <person name="Pratt L.M."/>
            <person name="Andersen G.L."/>
            <person name="Hazen T.C."/>
            <person name="Brockman F.J."/>
            <person name="Arkin A.P."/>
            <person name="Onstott T.C."/>
        </authorList>
    </citation>
    <scope>NUCLEOTIDE SEQUENCE [LARGE SCALE GENOMIC DNA]</scope>
    <source>
        <strain evidence="2 3">MP104C</strain>
    </source>
</reference>
<dbReference type="OrthoDB" id="9785015at2"/>
<dbReference type="AlphaFoldDB" id="B1I0V3"/>
<reference evidence="3" key="1">
    <citation type="submission" date="2007-10" db="EMBL/GenBank/DDBJ databases">
        <title>Complete sequence of chromosome of Desulforudis audaxviator MP104C.</title>
        <authorList>
            <person name="Copeland A."/>
            <person name="Lucas S."/>
            <person name="Lapidus A."/>
            <person name="Barry K."/>
            <person name="Glavina del Rio T."/>
            <person name="Dalin E."/>
            <person name="Tice H."/>
            <person name="Bruce D."/>
            <person name="Pitluck S."/>
            <person name="Lowry S.R."/>
            <person name="Larimer F."/>
            <person name="Land M.L."/>
            <person name="Hauser L."/>
            <person name="Kyrpides N."/>
            <person name="Ivanova N.N."/>
            <person name="Richardson P."/>
        </authorList>
    </citation>
    <scope>NUCLEOTIDE SEQUENCE [LARGE SCALE GENOMIC DNA]</scope>
    <source>
        <strain evidence="3">MP104C</strain>
    </source>
</reference>
<dbReference type="GO" id="GO:0015689">
    <property type="term" value="P:molybdate ion transport"/>
    <property type="evidence" value="ECO:0007669"/>
    <property type="project" value="TreeGrafter"/>
</dbReference>
<dbReference type="SUPFAM" id="SSF53850">
    <property type="entry name" value="Periplasmic binding protein-like II"/>
    <property type="match status" value="1"/>
</dbReference>
<dbReference type="Gene3D" id="3.40.190.10">
    <property type="entry name" value="Periplasmic binding protein-like II"/>
    <property type="match status" value="2"/>
</dbReference>
<accession>B1I0V3</accession>
<evidence type="ECO:0000313" key="3">
    <source>
        <dbReference type="Proteomes" id="UP000008544"/>
    </source>
</evidence>
<keyword evidence="3" id="KW-1185">Reference proteome</keyword>
<dbReference type="eggNOG" id="COG0725">
    <property type="taxonomic scope" value="Bacteria"/>
</dbReference>
<dbReference type="PANTHER" id="PTHR30632:SF16">
    <property type="entry name" value="MOLYBDATE_TUNGSTATE-BINDING PROTEIN WTPA"/>
    <property type="match status" value="1"/>
</dbReference>
<organism evidence="2 3">
    <name type="scientific">Desulforudis audaxviator (strain MP104C)</name>
    <dbReference type="NCBI Taxonomy" id="477974"/>
    <lineage>
        <taxon>Bacteria</taxon>
        <taxon>Bacillati</taxon>
        <taxon>Bacillota</taxon>
        <taxon>Clostridia</taxon>
        <taxon>Thermoanaerobacterales</taxon>
        <taxon>Candidatus Desulforudaceae</taxon>
        <taxon>Candidatus Desulforudis</taxon>
    </lineage>
</organism>
<dbReference type="Pfam" id="PF13531">
    <property type="entry name" value="SBP_bac_11"/>
    <property type="match status" value="1"/>
</dbReference>
<proteinExistence type="inferred from homology"/>
<dbReference type="CDD" id="cd13540">
    <property type="entry name" value="PBP2_ModA_WtpA"/>
    <property type="match status" value="1"/>
</dbReference>
<name>B1I0V3_DESAP</name>
<gene>
    <name evidence="2" type="ordered locus">Daud_0310</name>
</gene>
<evidence type="ECO:0000256" key="1">
    <source>
        <dbReference type="ARBA" id="ARBA00009438"/>
    </source>
</evidence>
<protein>
    <submittedName>
        <fullName evidence="2">ABC-transporter-like protein, periplasmic substrate-binding protein</fullName>
    </submittedName>
</protein>
<evidence type="ECO:0000313" key="2">
    <source>
        <dbReference type="EMBL" id="ACA58871.1"/>
    </source>
</evidence>
<dbReference type="HOGENOM" id="CLU_055936_0_0_9"/>
<dbReference type="STRING" id="477974.Daud_0310"/>
<dbReference type="KEGG" id="dau:Daud_0310"/>
<dbReference type="Proteomes" id="UP000008544">
    <property type="component" value="Chromosome"/>
</dbReference>
<comment type="similarity">
    <text evidence="1">Belongs to the bacterial solute-binding protein 1 family. WtpA subfamily.</text>
</comment>
<dbReference type="PANTHER" id="PTHR30632">
    <property type="entry name" value="MOLYBDATE-BINDING PERIPLASMIC PROTEIN"/>
    <property type="match status" value="1"/>
</dbReference>
<dbReference type="EMBL" id="CP000860">
    <property type="protein sequence ID" value="ACA58871.1"/>
    <property type="molecule type" value="Genomic_DNA"/>
</dbReference>